<comment type="caution">
    <text evidence="1">The sequence shown here is derived from an EMBL/GenBank/DDBJ whole genome shotgun (WGS) entry which is preliminary data.</text>
</comment>
<organism evidence="1 2">
    <name type="scientific">Lachnellula arida</name>
    <dbReference type="NCBI Taxonomy" id="1316785"/>
    <lineage>
        <taxon>Eukaryota</taxon>
        <taxon>Fungi</taxon>
        <taxon>Dikarya</taxon>
        <taxon>Ascomycota</taxon>
        <taxon>Pezizomycotina</taxon>
        <taxon>Leotiomycetes</taxon>
        <taxon>Helotiales</taxon>
        <taxon>Lachnaceae</taxon>
        <taxon>Lachnellula</taxon>
    </lineage>
</organism>
<dbReference type="PANTHER" id="PTHR40788:SF2">
    <property type="entry name" value="CLR5 DOMAIN-CONTAINING PROTEIN"/>
    <property type="match status" value="1"/>
</dbReference>
<reference evidence="1 2" key="1">
    <citation type="submission" date="2018-05" db="EMBL/GenBank/DDBJ databases">
        <title>Whole genome sequencing for identification of molecular markers to develop diagnostic detection tools for the regulated plant pathogen Lachnellula willkommii.</title>
        <authorList>
            <person name="Giroux E."/>
            <person name="Bilodeau G."/>
        </authorList>
    </citation>
    <scope>NUCLEOTIDE SEQUENCE [LARGE SCALE GENOMIC DNA]</scope>
    <source>
        <strain evidence="1 2">CBS 203.66</strain>
    </source>
</reference>
<gene>
    <name evidence="1" type="ORF">LARI1_G000715</name>
</gene>
<evidence type="ECO:0000313" key="1">
    <source>
        <dbReference type="EMBL" id="TVY21642.1"/>
    </source>
</evidence>
<sequence length="913" mass="104506">MVVVLRDRPFVDVTKKFAPEHFHQMVLRDGVFHCFRDGVHPPCTCAECEQQFRSSSLQLKDIFTYSKALSYIEAENLAGSLVSDAASDIQYLKHQCAVNGELIMKRWKKSALKRKNYILQVDPDIYPHQWCDAYFMHDFYLKAIKQPATEGVEYDFTPGGERRSHPNVCLLPYINLEGLMNEPARFLSLLYNRTRYSPQDWAPHDNLLLGKQFELGALETFYNRSCIIMHGEEYGKLIEWHKEKAHGWNYIGFPRGILILQAQQRLLQFLRKVVDQVLVGTNGNGAPSQINAIAKAFEHGFEKANDTSSAVEFASAYLNQPFSTPPVFDLEALLSIAQSQLNMHEDHLWLLQTDPAYTRRYISHVLAGQFGQILVKNHKDITTGGKLMRDATIYWFWEGVLEEVLKVRDVHLKFKNVIHSDEPLPEPYERALASLEALLNHQIQYRSKYIHRILPFRPGFHQNFKFINNSRLQTVSIGPVRLDGAPAIPEVFFKDKLDWCLRTLAGDNIDPVKAWIPNATPQHNHAMLFAVLDEHLTQCRREGRKEEVARLDEVLYSEFSDLAAIHQMLDMVGLHRPRCAQRGLEGIGISEKSKGWRYINKHFFAQDSFRAVKVGPDGRWHDSEYIPMKEAGSQKIAAEQRLAKLMNEFLATPKPTGSRIRQEWLDQDASQRAALSQLWAGARDRHRQTLQRLDFDENDIVSDLKVLSADSHPDYIISLRNEQDEIKSKILQRTRKHQMVNEQMVALNLEVHIPDITPKFEFRELKAKTKTRSVANPPPIPVGVPQSPSLSEAAQELPTRIQVSVSKSALGIFHSMFPSHSSEEASQKSVKWDSFVLAMAEPELGFVARHSAGGSAVQFEPNEKSKWFGEGKIVFHKPHPVPVIDPVMLSSMGKRLRKWFGWDNETFLLKGKN</sequence>
<keyword evidence="2" id="KW-1185">Reference proteome</keyword>
<accession>A0A8T9BUM7</accession>
<protein>
    <submittedName>
        <fullName evidence="1">Uncharacterized protein</fullName>
    </submittedName>
</protein>
<name>A0A8T9BUM7_9HELO</name>
<dbReference type="Proteomes" id="UP000469559">
    <property type="component" value="Unassembled WGS sequence"/>
</dbReference>
<dbReference type="OrthoDB" id="2922289at2759"/>
<proteinExistence type="predicted"/>
<evidence type="ECO:0000313" key="2">
    <source>
        <dbReference type="Proteomes" id="UP000469559"/>
    </source>
</evidence>
<dbReference type="EMBL" id="QGMF01000010">
    <property type="protein sequence ID" value="TVY21642.1"/>
    <property type="molecule type" value="Genomic_DNA"/>
</dbReference>
<dbReference type="PANTHER" id="PTHR40788">
    <property type="entry name" value="CLR5 DOMAIN-CONTAINING PROTEIN-RELATED"/>
    <property type="match status" value="1"/>
</dbReference>
<dbReference type="AlphaFoldDB" id="A0A8T9BUM7"/>